<accession>A0A7W6BVS0</accession>
<protein>
    <recommendedName>
        <fullName evidence="3">DUF2184 domain-containing protein</fullName>
    </recommendedName>
</protein>
<dbReference type="Proteomes" id="UP000571950">
    <property type="component" value="Unassembled WGS sequence"/>
</dbReference>
<proteinExistence type="predicted"/>
<gene>
    <name evidence="1" type="ORF">GGR43_004539</name>
</gene>
<keyword evidence="2" id="KW-1185">Reference proteome</keyword>
<dbReference type="PIRSF" id="PIRSF029202">
    <property type="entry name" value="UCP029202"/>
    <property type="match status" value="1"/>
</dbReference>
<organism evidence="1 2">
    <name type="scientific">Sphingobium jiangsuense</name>
    <dbReference type="NCBI Taxonomy" id="870476"/>
    <lineage>
        <taxon>Bacteria</taxon>
        <taxon>Pseudomonadati</taxon>
        <taxon>Pseudomonadota</taxon>
        <taxon>Alphaproteobacteria</taxon>
        <taxon>Sphingomonadales</taxon>
        <taxon>Sphingomonadaceae</taxon>
        <taxon>Sphingobium</taxon>
    </lineage>
</organism>
<evidence type="ECO:0000313" key="1">
    <source>
        <dbReference type="EMBL" id="MBB3928794.1"/>
    </source>
</evidence>
<sequence>MNAPFSHNGGARLLTDAQALSLIQDQSFKINQTVYETRFPDWDFGRLVYVDTSGPAWSPGILTYTSDLSGRANWQSAYAKDIPLADVSQDMQTKTFQLAAIGYQYNIEEVNTAYQVGSSLPDRRARAARLAYTKFMYDITLFGSAEKGLGGITNYAGVTTSIVPADGTGNATYWVNSAGVGLKTPAQIVRDINIALQGIALASFETEMADTILLPVEALNYIAATPYSATTMETILSFVQRTNIYTLTTGRPLTIRSVRELGAAGVGAAAGTGRMVAYKNDQDYVKLHLPMPHQFLPVYQDGPLNWTIPGIFRTGGVEVLTTVAFRYLDGISQPPAAGS</sequence>
<dbReference type="InterPro" id="IPR020049">
    <property type="entry name" value="Major_capsid-like"/>
</dbReference>
<dbReference type="EMBL" id="JACIDT010000035">
    <property type="protein sequence ID" value="MBB3928794.1"/>
    <property type="molecule type" value="Genomic_DNA"/>
</dbReference>
<reference evidence="1 2" key="1">
    <citation type="submission" date="2020-08" db="EMBL/GenBank/DDBJ databases">
        <title>Genomic Encyclopedia of Type Strains, Phase IV (KMG-IV): sequencing the most valuable type-strain genomes for metagenomic binning, comparative biology and taxonomic classification.</title>
        <authorList>
            <person name="Goeker M."/>
        </authorList>
    </citation>
    <scope>NUCLEOTIDE SEQUENCE [LARGE SCALE GENOMIC DNA]</scope>
    <source>
        <strain evidence="1 2">DSM 26189</strain>
    </source>
</reference>
<comment type="caution">
    <text evidence="1">The sequence shown here is derived from an EMBL/GenBank/DDBJ whole genome shotgun (WGS) entry which is preliminary data.</text>
</comment>
<dbReference type="Pfam" id="PF09950">
    <property type="entry name" value="Major_capside"/>
    <property type="match status" value="1"/>
</dbReference>
<name>A0A7W6BVS0_9SPHN</name>
<evidence type="ECO:0000313" key="2">
    <source>
        <dbReference type="Proteomes" id="UP000571950"/>
    </source>
</evidence>
<dbReference type="AlphaFoldDB" id="A0A7W6BVS0"/>
<dbReference type="RefSeq" id="WP_188073984.1">
    <property type="nucleotide sequence ID" value="NZ_JACIDT010000035.1"/>
</dbReference>
<evidence type="ECO:0008006" key="3">
    <source>
        <dbReference type="Google" id="ProtNLM"/>
    </source>
</evidence>